<dbReference type="Proteomes" id="UP000564425">
    <property type="component" value="Unassembled WGS sequence"/>
</dbReference>
<evidence type="ECO:0000313" key="2">
    <source>
        <dbReference type="Proteomes" id="UP000564425"/>
    </source>
</evidence>
<comment type="caution">
    <text evidence="1">The sequence shown here is derived from an EMBL/GenBank/DDBJ whole genome shotgun (WGS) entry which is preliminary data.</text>
</comment>
<proteinExistence type="predicted"/>
<dbReference type="EMBL" id="JACDUH010000003">
    <property type="protein sequence ID" value="MBA2851805.1"/>
    <property type="molecule type" value="Genomic_DNA"/>
</dbReference>
<gene>
    <name evidence="1" type="ORF">HNP86_001964</name>
</gene>
<accession>A0A7J9NX28</accession>
<dbReference type="AlphaFoldDB" id="A0A7J9NX28"/>
<protein>
    <submittedName>
        <fullName evidence="1">Uncharacterized protein</fullName>
    </submittedName>
</protein>
<organism evidence="1 2">
    <name type="scientific">Methanococcus maripaludis</name>
    <name type="common">Methanococcus deltae</name>
    <dbReference type="NCBI Taxonomy" id="39152"/>
    <lineage>
        <taxon>Archaea</taxon>
        <taxon>Methanobacteriati</taxon>
        <taxon>Methanobacteriota</taxon>
        <taxon>Methanomada group</taxon>
        <taxon>Methanococci</taxon>
        <taxon>Methanococcales</taxon>
        <taxon>Methanococcaceae</taxon>
        <taxon>Methanococcus</taxon>
    </lineage>
</organism>
<name>A0A7J9NX28_METMI</name>
<evidence type="ECO:0000313" key="1">
    <source>
        <dbReference type="EMBL" id="MBA2851805.1"/>
    </source>
</evidence>
<sequence length="146" mass="16680">MKCQKCGSDSFTYGSMEPEDDCIVQSIECDNCKEEYTLVAYPNWQVEGQENFLFNVFAKADMVRDVQLATYSPTCPNNCDTCKKYVCENWVDIPDNDVLLGKVRAKNADEAIKFFVQQVGIHNTDNMYAEIVDEQATEIFQKPSEQ</sequence>
<reference evidence="1 2" key="1">
    <citation type="submission" date="2020-07" db="EMBL/GenBank/DDBJ databases">
        <title>Genomic Encyclopedia of Type Strains, Phase IV (KMG-V): Genome sequencing to study the core and pangenomes of soil and plant-associated prokaryotes.</title>
        <authorList>
            <person name="Whitman W."/>
        </authorList>
    </citation>
    <scope>NUCLEOTIDE SEQUENCE [LARGE SCALE GENOMIC DNA]</scope>
    <source>
        <strain evidence="1 2">A1</strain>
    </source>
</reference>
<dbReference type="RefSeq" id="WP_181501625.1">
    <property type="nucleotide sequence ID" value="NZ_JACDUH010000003.1"/>
</dbReference>